<dbReference type="EMBL" id="JACSEA010000022">
    <property type="protein sequence ID" value="KAF7380030.1"/>
    <property type="molecule type" value="Genomic_DNA"/>
</dbReference>
<organism evidence="3 4">
    <name type="scientific">Vespula vulgaris</name>
    <name type="common">Yellow jacket</name>
    <name type="synonym">Wasp</name>
    <dbReference type="NCBI Taxonomy" id="7454"/>
    <lineage>
        <taxon>Eukaryota</taxon>
        <taxon>Metazoa</taxon>
        <taxon>Ecdysozoa</taxon>
        <taxon>Arthropoda</taxon>
        <taxon>Hexapoda</taxon>
        <taxon>Insecta</taxon>
        <taxon>Pterygota</taxon>
        <taxon>Neoptera</taxon>
        <taxon>Endopterygota</taxon>
        <taxon>Hymenoptera</taxon>
        <taxon>Apocrita</taxon>
        <taxon>Aculeata</taxon>
        <taxon>Vespoidea</taxon>
        <taxon>Vespidae</taxon>
        <taxon>Vespinae</taxon>
        <taxon>Vespula</taxon>
    </lineage>
</organism>
<evidence type="ECO:0000256" key="1">
    <source>
        <dbReference type="SAM" id="MobiDB-lite"/>
    </source>
</evidence>
<gene>
    <name evidence="3" type="ORF">HZH66_014385</name>
</gene>
<feature type="region of interest" description="Disordered" evidence="1">
    <location>
        <begin position="77"/>
        <end position="96"/>
    </location>
</feature>
<keyword evidence="2" id="KW-0812">Transmembrane</keyword>
<comment type="caution">
    <text evidence="3">The sequence shown here is derived from an EMBL/GenBank/DDBJ whole genome shotgun (WGS) entry which is preliminary data.</text>
</comment>
<protein>
    <submittedName>
        <fullName evidence="3">Uncharacterized protein</fullName>
    </submittedName>
</protein>
<proteinExistence type="predicted"/>
<evidence type="ECO:0000256" key="2">
    <source>
        <dbReference type="SAM" id="Phobius"/>
    </source>
</evidence>
<feature type="transmembrane region" description="Helical" evidence="2">
    <location>
        <begin position="193"/>
        <end position="210"/>
    </location>
</feature>
<keyword evidence="2" id="KW-1133">Transmembrane helix</keyword>
<dbReference type="AlphaFoldDB" id="A0A834MPE3"/>
<evidence type="ECO:0000313" key="4">
    <source>
        <dbReference type="Proteomes" id="UP000614350"/>
    </source>
</evidence>
<keyword evidence="2" id="KW-0472">Membrane</keyword>
<sequence length="230" mass="26719">MSLRNNHYEKNLTRNRSINARKYNIGISRLPLANVQEITEYEDSTDDSSTATNKLKEAPLKKNKLGCNKNSEEKLCNQNAKKNQISRREDSSTYSTDSVSVTKKKVRLRGGTDFLRSSLKTKGIIDDNKDRIFRSINIQKPNISRKQSDLNYHNLQESVNGKEKNTLPTKLSSFQEKRQSIQQAKTLKNFSKLTVLLLYLHFLLSYYLSFSKSQHFDEMFEICETETKYE</sequence>
<accession>A0A834MPE3</accession>
<name>A0A834MPE3_VESVU</name>
<evidence type="ECO:0000313" key="3">
    <source>
        <dbReference type="EMBL" id="KAF7380030.1"/>
    </source>
</evidence>
<dbReference type="Proteomes" id="UP000614350">
    <property type="component" value="Unassembled WGS sequence"/>
</dbReference>
<reference evidence="3" key="1">
    <citation type="journal article" date="2020" name="G3 (Bethesda)">
        <title>High-Quality Assemblies for Three Invasive Social Wasps from the &lt;i&gt;Vespula&lt;/i&gt; Genus.</title>
        <authorList>
            <person name="Harrop T.W.R."/>
            <person name="Guhlin J."/>
            <person name="McLaughlin G.M."/>
            <person name="Permina E."/>
            <person name="Stockwell P."/>
            <person name="Gilligan J."/>
            <person name="Le Lec M.F."/>
            <person name="Gruber M.A.M."/>
            <person name="Quinn O."/>
            <person name="Lovegrove M."/>
            <person name="Duncan E.J."/>
            <person name="Remnant E.J."/>
            <person name="Van Eeckhoven J."/>
            <person name="Graham B."/>
            <person name="Knapp R.A."/>
            <person name="Langford K.W."/>
            <person name="Kronenberg Z."/>
            <person name="Press M.O."/>
            <person name="Eacker S.M."/>
            <person name="Wilson-Rankin E.E."/>
            <person name="Purcell J."/>
            <person name="Lester P.J."/>
            <person name="Dearden P.K."/>
        </authorList>
    </citation>
    <scope>NUCLEOTIDE SEQUENCE</scope>
    <source>
        <strain evidence="3">Marl-1</strain>
    </source>
</reference>
<keyword evidence="4" id="KW-1185">Reference proteome</keyword>